<comment type="caution">
    <text evidence="10">The sequence shown here is derived from an EMBL/GenBank/DDBJ whole genome shotgun (WGS) entry which is preliminary data.</text>
</comment>
<protein>
    <recommendedName>
        <fullName evidence="1">non-specific serine/threonine protein kinase</fullName>
        <ecNumber evidence="1">2.7.11.1</ecNumber>
    </recommendedName>
</protein>
<evidence type="ECO:0000313" key="11">
    <source>
        <dbReference type="Proteomes" id="UP000078544"/>
    </source>
</evidence>
<comment type="catalytic activity">
    <reaction evidence="8">
        <text>L-seryl-[protein] + ATP = O-phospho-L-seryl-[protein] + ADP + H(+)</text>
        <dbReference type="Rhea" id="RHEA:17989"/>
        <dbReference type="Rhea" id="RHEA-COMP:9863"/>
        <dbReference type="Rhea" id="RHEA-COMP:11604"/>
        <dbReference type="ChEBI" id="CHEBI:15378"/>
        <dbReference type="ChEBI" id="CHEBI:29999"/>
        <dbReference type="ChEBI" id="CHEBI:30616"/>
        <dbReference type="ChEBI" id="CHEBI:83421"/>
        <dbReference type="ChEBI" id="CHEBI:456216"/>
        <dbReference type="EC" id="2.7.11.1"/>
    </reaction>
</comment>
<dbReference type="PANTHER" id="PTHR47634:SF9">
    <property type="entry name" value="PROTEIN KINASE DOMAIN-CONTAINING PROTEIN-RELATED"/>
    <property type="match status" value="1"/>
</dbReference>
<sequence>MGLSSLVRPASWLRRPWKPLALAKSNFTKLLATKKIEEEAMPGYVAKRYYSARIGEIFEDRYQVIGKLGYGATSTVWLARDMHKPTAHPGRPAIRSLLGRFNVDGPVDTHQCLIHVPLWENVWTFLHRNPIQRLPTPVLAFVLRRVFLALDYLHTECHIIHTDIKADNIMFEIGDESVLHDFERGELQHSSLRKELDGRIIYESRELGMPKKMGAPVLCDLGSAVIGDTKHLEDVQPNIYRAPEVILEVPWTYSIDIWNVGCMIWDIFEGGSLFTGRDPESQTYRSRAHLAEMIDILGPPPPSLIAQGQLSPKFFDEKGIFLVESLLLERTTLERRETNLDGPDQADFLRFVRRMLQWDPTKCSSAKSLAEDTWILKQLQS</sequence>
<dbReference type="Pfam" id="PF00069">
    <property type="entry name" value="Pkinase"/>
    <property type="match status" value="1"/>
</dbReference>
<dbReference type="GO" id="GO:0050684">
    <property type="term" value="P:regulation of mRNA processing"/>
    <property type="evidence" value="ECO:0007669"/>
    <property type="project" value="TreeGrafter"/>
</dbReference>
<accession>A0A166NDQ8</accession>
<proteinExistence type="predicted"/>
<dbReference type="GO" id="GO:0000245">
    <property type="term" value="P:spliceosomal complex assembly"/>
    <property type="evidence" value="ECO:0007669"/>
    <property type="project" value="TreeGrafter"/>
</dbReference>
<evidence type="ECO:0000256" key="7">
    <source>
        <dbReference type="ARBA" id="ARBA00047899"/>
    </source>
</evidence>
<evidence type="ECO:0000256" key="5">
    <source>
        <dbReference type="ARBA" id="ARBA00022777"/>
    </source>
</evidence>
<evidence type="ECO:0000256" key="3">
    <source>
        <dbReference type="ARBA" id="ARBA00022679"/>
    </source>
</evidence>
<dbReference type="InterPro" id="IPR000719">
    <property type="entry name" value="Prot_kinase_dom"/>
</dbReference>
<dbReference type="SUPFAM" id="SSF56112">
    <property type="entry name" value="Protein kinase-like (PK-like)"/>
    <property type="match status" value="1"/>
</dbReference>
<dbReference type="AlphaFoldDB" id="A0A166NDQ8"/>
<keyword evidence="11" id="KW-1185">Reference proteome</keyword>
<dbReference type="GO" id="GO:0005524">
    <property type="term" value="F:ATP binding"/>
    <property type="evidence" value="ECO:0007669"/>
    <property type="project" value="UniProtKB-KW"/>
</dbReference>
<dbReference type="GO" id="GO:0004674">
    <property type="term" value="F:protein serine/threonine kinase activity"/>
    <property type="evidence" value="ECO:0007669"/>
    <property type="project" value="UniProtKB-KW"/>
</dbReference>
<dbReference type="STRING" id="1081109.A0A166NDQ8"/>
<evidence type="ECO:0000313" key="10">
    <source>
        <dbReference type="EMBL" id="KZZ89350.1"/>
    </source>
</evidence>
<dbReference type="OrthoDB" id="5979581at2759"/>
<dbReference type="PROSITE" id="PS00108">
    <property type="entry name" value="PROTEIN_KINASE_ST"/>
    <property type="match status" value="1"/>
</dbReference>
<keyword evidence="6" id="KW-0067">ATP-binding</keyword>
<dbReference type="SMART" id="SM00220">
    <property type="entry name" value="S_TKc"/>
    <property type="match status" value="1"/>
</dbReference>
<dbReference type="InterPro" id="IPR011009">
    <property type="entry name" value="Kinase-like_dom_sf"/>
</dbReference>
<organism evidence="10 11">
    <name type="scientific">Moelleriella libera RCEF 2490</name>
    <dbReference type="NCBI Taxonomy" id="1081109"/>
    <lineage>
        <taxon>Eukaryota</taxon>
        <taxon>Fungi</taxon>
        <taxon>Dikarya</taxon>
        <taxon>Ascomycota</taxon>
        <taxon>Pezizomycotina</taxon>
        <taxon>Sordariomycetes</taxon>
        <taxon>Hypocreomycetidae</taxon>
        <taxon>Hypocreales</taxon>
        <taxon>Clavicipitaceae</taxon>
        <taxon>Moelleriella</taxon>
    </lineage>
</organism>
<keyword evidence="4" id="KW-0547">Nucleotide-binding</keyword>
<dbReference type="InterPro" id="IPR051334">
    <property type="entry name" value="SRPK"/>
</dbReference>
<dbReference type="PANTHER" id="PTHR47634">
    <property type="entry name" value="PROTEIN KINASE DOMAIN-CONTAINING PROTEIN-RELATED"/>
    <property type="match status" value="1"/>
</dbReference>
<dbReference type="InterPro" id="IPR008271">
    <property type="entry name" value="Ser/Thr_kinase_AS"/>
</dbReference>
<keyword evidence="2" id="KW-0723">Serine/threonine-protein kinase</keyword>
<reference evidence="10 11" key="1">
    <citation type="journal article" date="2016" name="Genome Biol. Evol.">
        <title>Divergent and convergent evolution of fungal pathogenicity.</title>
        <authorList>
            <person name="Shang Y."/>
            <person name="Xiao G."/>
            <person name="Zheng P."/>
            <person name="Cen K."/>
            <person name="Zhan S."/>
            <person name="Wang C."/>
        </authorList>
    </citation>
    <scope>NUCLEOTIDE SEQUENCE [LARGE SCALE GENOMIC DNA]</scope>
    <source>
        <strain evidence="10 11">RCEF 2490</strain>
    </source>
</reference>
<dbReference type="Proteomes" id="UP000078544">
    <property type="component" value="Unassembled WGS sequence"/>
</dbReference>
<dbReference type="EC" id="2.7.11.1" evidence="1"/>
<dbReference type="PROSITE" id="PS50011">
    <property type="entry name" value="PROTEIN_KINASE_DOM"/>
    <property type="match status" value="1"/>
</dbReference>
<evidence type="ECO:0000256" key="1">
    <source>
        <dbReference type="ARBA" id="ARBA00012513"/>
    </source>
</evidence>
<evidence type="ECO:0000256" key="8">
    <source>
        <dbReference type="ARBA" id="ARBA00048679"/>
    </source>
</evidence>
<evidence type="ECO:0000256" key="6">
    <source>
        <dbReference type="ARBA" id="ARBA00022840"/>
    </source>
</evidence>
<dbReference type="Gene3D" id="3.30.200.20">
    <property type="entry name" value="Phosphorylase Kinase, domain 1"/>
    <property type="match status" value="2"/>
</dbReference>
<dbReference type="EMBL" id="AZGY01000025">
    <property type="protein sequence ID" value="KZZ89350.1"/>
    <property type="molecule type" value="Genomic_DNA"/>
</dbReference>
<evidence type="ECO:0000256" key="4">
    <source>
        <dbReference type="ARBA" id="ARBA00022741"/>
    </source>
</evidence>
<dbReference type="Gene3D" id="1.10.510.10">
    <property type="entry name" value="Transferase(Phosphotransferase) domain 1"/>
    <property type="match status" value="1"/>
</dbReference>
<evidence type="ECO:0000256" key="2">
    <source>
        <dbReference type="ARBA" id="ARBA00022527"/>
    </source>
</evidence>
<name>A0A166NDQ8_9HYPO</name>
<gene>
    <name evidence="10" type="ORF">AAL_07649</name>
</gene>
<evidence type="ECO:0000259" key="9">
    <source>
        <dbReference type="PROSITE" id="PS50011"/>
    </source>
</evidence>
<comment type="catalytic activity">
    <reaction evidence="7">
        <text>L-threonyl-[protein] + ATP = O-phospho-L-threonyl-[protein] + ADP + H(+)</text>
        <dbReference type="Rhea" id="RHEA:46608"/>
        <dbReference type="Rhea" id="RHEA-COMP:11060"/>
        <dbReference type="Rhea" id="RHEA-COMP:11605"/>
        <dbReference type="ChEBI" id="CHEBI:15378"/>
        <dbReference type="ChEBI" id="CHEBI:30013"/>
        <dbReference type="ChEBI" id="CHEBI:30616"/>
        <dbReference type="ChEBI" id="CHEBI:61977"/>
        <dbReference type="ChEBI" id="CHEBI:456216"/>
        <dbReference type="EC" id="2.7.11.1"/>
    </reaction>
</comment>
<keyword evidence="5 10" id="KW-0418">Kinase</keyword>
<feature type="domain" description="Protein kinase" evidence="9">
    <location>
        <begin position="1"/>
        <end position="375"/>
    </location>
</feature>
<keyword evidence="3" id="KW-0808">Transferase</keyword>